<dbReference type="GO" id="GO:0005737">
    <property type="term" value="C:cytoplasm"/>
    <property type="evidence" value="ECO:0007669"/>
    <property type="project" value="TreeGrafter"/>
</dbReference>
<sequence length="468" mass="50862">MKPEQATEYLLGLNSRGIKLDLDRMRYALRDLGHPERDYPVVLVTGTNGKGSTASALASILRASGQRTGFFSSPHLVDYRERIRIDGRMISPESLAEEVTRWREVWERYELTFFEVGVALSLTAFRDAAVDVAVLEIGLGGRLDATNTTEPCLSVVASVGYDHVHILGDTLEQIAREKAGIFRPGVPALVQDGYAAAVRTLREQASRIGAPCHSRRDLVHVSGIEPSGDLRMRFRLAPRAGMGELLELPEDGLSLEIGAWGKYQVANATLAALAARLPGGLMRRPSWDDVARGLSVWKWPGRLDRPDPNLPLLFDAGHNRQAGEVLATALKDYLGGRPLDLVVGMVAKKDHLGYLRPLRELTPRIRLSLPMTPRAATREELEAAARSAGFEFEWWDSVGSALQAALDAANRADAVNRADAPNLSNAANRGNGASAGPNPQGPLVVLAGSLFVLEEGYRHLGLVPGEQI</sequence>
<dbReference type="GO" id="GO:0004326">
    <property type="term" value="F:tetrahydrofolylpolyglutamate synthase activity"/>
    <property type="evidence" value="ECO:0007669"/>
    <property type="project" value="UniProtKB-EC"/>
</dbReference>
<evidence type="ECO:0000256" key="7">
    <source>
        <dbReference type="ARBA" id="ARBA00022840"/>
    </source>
</evidence>
<dbReference type="Pfam" id="PF08245">
    <property type="entry name" value="Mur_ligase_M"/>
    <property type="match status" value="1"/>
</dbReference>
<dbReference type="SUPFAM" id="SSF53623">
    <property type="entry name" value="MurD-like peptide ligases, catalytic domain"/>
    <property type="match status" value="1"/>
</dbReference>
<keyword evidence="8" id="KW-0460">Magnesium</keyword>
<name>A0A956NFQ9_UNCEI</name>
<organism evidence="11 12">
    <name type="scientific">Eiseniibacteriota bacterium</name>
    <dbReference type="NCBI Taxonomy" id="2212470"/>
    <lineage>
        <taxon>Bacteria</taxon>
        <taxon>Candidatus Eiseniibacteriota</taxon>
    </lineage>
</organism>
<proteinExistence type="inferred from homology"/>
<dbReference type="InterPro" id="IPR036565">
    <property type="entry name" value="Mur-like_cat_sf"/>
</dbReference>
<dbReference type="Proteomes" id="UP000739538">
    <property type="component" value="Unassembled WGS sequence"/>
</dbReference>
<dbReference type="EC" id="6.3.2.17" evidence="3"/>
<feature type="domain" description="Mur ligase central" evidence="10">
    <location>
        <begin position="44"/>
        <end position="275"/>
    </location>
</feature>
<dbReference type="Gene3D" id="3.40.1190.10">
    <property type="entry name" value="Mur-like, catalytic domain"/>
    <property type="match status" value="1"/>
</dbReference>
<gene>
    <name evidence="11" type="ORF">KDA27_17505</name>
</gene>
<dbReference type="GO" id="GO:0005524">
    <property type="term" value="F:ATP binding"/>
    <property type="evidence" value="ECO:0007669"/>
    <property type="project" value="UniProtKB-KW"/>
</dbReference>
<dbReference type="AlphaFoldDB" id="A0A956NFQ9"/>
<dbReference type="InterPro" id="IPR013221">
    <property type="entry name" value="Mur_ligase_cen"/>
</dbReference>
<dbReference type="FunFam" id="3.40.1190.10:FF:000011">
    <property type="entry name" value="Folylpolyglutamate synthase/dihydrofolate synthase"/>
    <property type="match status" value="1"/>
</dbReference>
<evidence type="ECO:0000256" key="9">
    <source>
        <dbReference type="ARBA" id="ARBA00047493"/>
    </source>
</evidence>
<reference evidence="11" key="2">
    <citation type="journal article" date="2021" name="Microbiome">
        <title>Successional dynamics and alternative stable states in a saline activated sludge microbial community over 9 years.</title>
        <authorList>
            <person name="Wang Y."/>
            <person name="Ye J."/>
            <person name="Ju F."/>
            <person name="Liu L."/>
            <person name="Boyd J.A."/>
            <person name="Deng Y."/>
            <person name="Parks D.H."/>
            <person name="Jiang X."/>
            <person name="Yin X."/>
            <person name="Woodcroft B.J."/>
            <person name="Tyson G.W."/>
            <person name="Hugenholtz P."/>
            <person name="Polz M.F."/>
            <person name="Zhang T."/>
        </authorList>
    </citation>
    <scope>NUCLEOTIDE SEQUENCE</scope>
    <source>
        <strain evidence="11">HKST-UBA02</strain>
    </source>
</reference>
<dbReference type="SUPFAM" id="SSF53244">
    <property type="entry name" value="MurD-like peptide ligases, peptide-binding domain"/>
    <property type="match status" value="1"/>
</dbReference>
<accession>A0A956NFQ9</accession>
<dbReference type="PIRSF" id="PIRSF001563">
    <property type="entry name" value="Folylpolyglu_synth"/>
    <property type="match status" value="1"/>
</dbReference>
<comment type="similarity">
    <text evidence="2">Belongs to the folylpolyglutamate synthase family.</text>
</comment>
<dbReference type="NCBIfam" id="TIGR01499">
    <property type="entry name" value="folC"/>
    <property type="match status" value="1"/>
</dbReference>
<evidence type="ECO:0000256" key="2">
    <source>
        <dbReference type="ARBA" id="ARBA00008276"/>
    </source>
</evidence>
<dbReference type="InterPro" id="IPR036615">
    <property type="entry name" value="Mur_ligase_C_dom_sf"/>
</dbReference>
<comment type="caution">
    <text evidence="11">The sequence shown here is derived from an EMBL/GenBank/DDBJ whole genome shotgun (WGS) entry which is preliminary data.</text>
</comment>
<evidence type="ECO:0000313" key="12">
    <source>
        <dbReference type="Proteomes" id="UP000739538"/>
    </source>
</evidence>
<protein>
    <recommendedName>
        <fullName evidence="3">tetrahydrofolate synthase</fullName>
        <ecNumber evidence="3">6.3.2.17</ecNumber>
    </recommendedName>
</protein>
<keyword evidence="7" id="KW-0067">ATP-binding</keyword>
<evidence type="ECO:0000313" key="11">
    <source>
        <dbReference type="EMBL" id="MCA9757606.1"/>
    </source>
</evidence>
<evidence type="ECO:0000259" key="10">
    <source>
        <dbReference type="Pfam" id="PF08245"/>
    </source>
</evidence>
<evidence type="ECO:0000256" key="8">
    <source>
        <dbReference type="ARBA" id="ARBA00022842"/>
    </source>
</evidence>
<evidence type="ECO:0000256" key="6">
    <source>
        <dbReference type="ARBA" id="ARBA00022741"/>
    </source>
</evidence>
<evidence type="ECO:0000256" key="4">
    <source>
        <dbReference type="ARBA" id="ARBA00022598"/>
    </source>
</evidence>
<dbReference type="PANTHER" id="PTHR11136:SF0">
    <property type="entry name" value="DIHYDROFOLATE SYNTHETASE-RELATED"/>
    <property type="match status" value="1"/>
</dbReference>
<dbReference type="GO" id="GO:0046872">
    <property type="term" value="F:metal ion binding"/>
    <property type="evidence" value="ECO:0007669"/>
    <property type="project" value="UniProtKB-KW"/>
</dbReference>
<evidence type="ECO:0000256" key="1">
    <source>
        <dbReference type="ARBA" id="ARBA00001946"/>
    </source>
</evidence>
<comment type="catalytic activity">
    <reaction evidence="9">
        <text>(6S)-5,6,7,8-tetrahydrofolyl-(gamma-L-Glu)(n) + L-glutamate + ATP = (6S)-5,6,7,8-tetrahydrofolyl-(gamma-L-Glu)(n+1) + ADP + phosphate + H(+)</text>
        <dbReference type="Rhea" id="RHEA:10580"/>
        <dbReference type="Rhea" id="RHEA-COMP:14738"/>
        <dbReference type="Rhea" id="RHEA-COMP:14740"/>
        <dbReference type="ChEBI" id="CHEBI:15378"/>
        <dbReference type="ChEBI" id="CHEBI:29985"/>
        <dbReference type="ChEBI" id="CHEBI:30616"/>
        <dbReference type="ChEBI" id="CHEBI:43474"/>
        <dbReference type="ChEBI" id="CHEBI:141005"/>
        <dbReference type="ChEBI" id="CHEBI:456216"/>
        <dbReference type="EC" id="6.3.2.17"/>
    </reaction>
</comment>
<keyword evidence="4" id="KW-0436">Ligase</keyword>
<dbReference type="InterPro" id="IPR001645">
    <property type="entry name" value="Folylpolyglutamate_synth"/>
</dbReference>
<dbReference type="PROSITE" id="PS01011">
    <property type="entry name" value="FOLYLPOLYGLU_SYNT_1"/>
    <property type="match status" value="1"/>
</dbReference>
<evidence type="ECO:0000256" key="5">
    <source>
        <dbReference type="ARBA" id="ARBA00022723"/>
    </source>
</evidence>
<reference evidence="11" key="1">
    <citation type="submission" date="2020-04" db="EMBL/GenBank/DDBJ databases">
        <authorList>
            <person name="Zhang T."/>
        </authorList>
    </citation>
    <scope>NUCLEOTIDE SEQUENCE</scope>
    <source>
        <strain evidence="11">HKST-UBA02</strain>
    </source>
</reference>
<dbReference type="PANTHER" id="PTHR11136">
    <property type="entry name" value="FOLYLPOLYGLUTAMATE SYNTHASE-RELATED"/>
    <property type="match status" value="1"/>
</dbReference>
<dbReference type="GO" id="GO:0008841">
    <property type="term" value="F:dihydrofolate synthase activity"/>
    <property type="evidence" value="ECO:0007669"/>
    <property type="project" value="TreeGrafter"/>
</dbReference>
<evidence type="ECO:0000256" key="3">
    <source>
        <dbReference type="ARBA" id="ARBA00013025"/>
    </source>
</evidence>
<dbReference type="Gene3D" id="3.90.190.20">
    <property type="entry name" value="Mur ligase, C-terminal domain"/>
    <property type="match status" value="1"/>
</dbReference>
<comment type="cofactor">
    <cofactor evidence="1">
        <name>Mg(2+)</name>
        <dbReference type="ChEBI" id="CHEBI:18420"/>
    </cofactor>
</comment>
<dbReference type="EMBL" id="JAGQHS010000108">
    <property type="protein sequence ID" value="MCA9757606.1"/>
    <property type="molecule type" value="Genomic_DNA"/>
</dbReference>
<keyword evidence="6" id="KW-0547">Nucleotide-binding</keyword>
<dbReference type="InterPro" id="IPR018109">
    <property type="entry name" value="Folylpolyglutamate_synth_CS"/>
</dbReference>
<keyword evidence="5" id="KW-0479">Metal-binding</keyword>